<reference evidence="2 3" key="1">
    <citation type="journal article" date="2012" name="Nucleic Acids Res.">
        <title>Sequencing of the smallest Apicomplexan genome from the human pathogen Babesia microti.</title>
        <authorList>
            <person name="Cornillot E."/>
            <person name="Hadj-Kaddour K."/>
            <person name="Dassouli A."/>
            <person name="Noel B."/>
            <person name="Ranwez V."/>
            <person name="Vacherie B."/>
            <person name="Augagneur Y."/>
            <person name="Bres V."/>
            <person name="Duclos A."/>
            <person name="Randazzo S."/>
            <person name="Carcy B."/>
            <person name="Debierre-Grockiego F."/>
            <person name="Delbecq S."/>
            <person name="Moubri-Menage K."/>
            <person name="Shams-Eldin H."/>
            <person name="Usmani-Brown S."/>
            <person name="Bringaud F."/>
            <person name="Wincker P."/>
            <person name="Vivares C.P."/>
            <person name="Schwarz R.T."/>
            <person name="Schetters T.P."/>
            <person name="Krause P.J."/>
            <person name="Gorenflot A."/>
            <person name="Berry V."/>
            <person name="Barbe V."/>
            <person name="Ben Mamoun C."/>
        </authorList>
    </citation>
    <scope>NUCLEOTIDE SEQUENCE [LARGE SCALE GENOMIC DNA]</scope>
    <source>
        <strain evidence="2 3">RI</strain>
    </source>
</reference>
<dbReference type="VEuPathDB" id="PiroplasmaDB:BmR1_04g06835"/>
<dbReference type="Proteomes" id="UP000002899">
    <property type="component" value="Chromosome IV"/>
</dbReference>
<dbReference type="RefSeq" id="XP_012649971.1">
    <property type="nucleotide sequence ID" value="XM_012794517.1"/>
</dbReference>
<proteinExistence type="predicted"/>
<dbReference type="GeneID" id="24426013"/>
<feature type="region of interest" description="Disordered" evidence="1">
    <location>
        <begin position="146"/>
        <end position="171"/>
    </location>
</feature>
<protein>
    <submittedName>
        <fullName evidence="2">Uncharacterized protein</fullName>
    </submittedName>
</protein>
<dbReference type="KEGG" id="bmic:BmR1_04g06835"/>
<evidence type="ECO:0000313" key="3">
    <source>
        <dbReference type="Proteomes" id="UP000002899"/>
    </source>
</evidence>
<gene>
    <name evidence="2" type="ORF">BmR1_04g06835</name>
</gene>
<accession>I7J8R6</accession>
<dbReference type="AlphaFoldDB" id="I7J8R6"/>
<name>I7J8R6_BABMR</name>
<keyword evidence="3" id="KW-1185">Reference proteome</keyword>
<organism evidence="2 3">
    <name type="scientific">Babesia microti (strain RI)</name>
    <dbReference type="NCBI Taxonomy" id="1133968"/>
    <lineage>
        <taxon>Eukaryota</taxon>
        <taxon>Sar</taxon>
        <taxon>Alveolata</taxon>
        <taxon>Apicomplexa</taxon>
        <taxon>Aconoidasida</taxon>
        <taxon>Piroplasmida</taxon>
        <taxon>Babesiidae</taxon>
        <taxon>Babesia</taxon>
    </lineage>
</organism>
<dbReference type="EMBL" id="LN871599">
    <property type="protein sequence ID" value="CCF75563.1"/>
    <property type="molecule type" value="Genomic_DNA"/>
</dbReference>
<evidence type="ECO:0000256" key="1">
    <source>
        <dbReference type="SAM" id="MobiDB-lite"/>
    </source>
</evidence>
<feature type="region of interest" description="Disordered" evidence="1">
    <location>
        <begin position="29"/>
        <end position="73"/>
    </location>
</feature>
<feature type="compositionally biased region" description="Basic and acidic residues" evidence="1">
    <location>
        <begin position="153"/>
        <end position="171"/>
    </location>
</feature>
<sequence length="355" mass="40121">MADFGFDPQLSAREMRKIKYYERMFAKLDSREIKRQNSDEKSKAPNHSKSWSDHSPTKSSSNSRASTINNTSDSTTDFSIDTTIIKTEPTRLNQNIHSDCQDGDWNYSYKRDITGIGNASGATLASTITTFTSDIVGENKWVKGIAKKKSRSQKREKSLREESTDAISKRPDSTEMCDYNYAVGDYKCENPCENYQKIEQYEIPEKLQKITQSSYVNNKLTTTTHDDTAFSFTPLTTSIPFIDDIQNINGLHSNTEGDGLKDQTNSFQEYTVRKCESMLNICPKLVISLPKIEAEQSSFKDVCNDAVFENNLDPTAIFSHSYSFSLLCDPRKLSFTSHLLARLKNITSPPTGNDL</sequence>
<reference evidence="2 3" key="2">
    <citation type="journal article" date="2013" name="PLoS ONE">
        <title>Whole genome mapping and re-organization of the nuclear and mitochondrial genomes of Babesia microti isolates.</title>
        <authorList>
            <person name="Cornillot E."/>
            <person name="Dassouli A."/>
            <person name="Garg A."/>
            <person name="Pachikara N."/>
            <person name="Randazzo S."/>
            <person name="Depoix D."/>
            <person name="Carcy B."/>
            <person name="Delbecq S."/>
            <person name="Frutos R."/>
            <person name="Silva J.C."/>
            <person name="Sutton R."/>
            <person name="Krause P.J."/>
            <person name="Mamoun C.B."/>
        </authorList>
    </citation>
    <scope>NUCLEOTIDE SEQUENCE [LARGE SCALE GENOMIC DNA]</scope>
    <source>
        <strain evidence="2 3">RI</strain>
    </source>
</reference>
<feature type="compositionally biased region" description="Basic and acidic residues" evidence="1">
    <location>
        <begin position="29"/>
        <end position="43"/>
    </location>
</feature>
<evidence type="ECO:0000313" key="2">
    <source>
        <dbReference type="EMBL" id="CCF75563.1"/>
    </source>
</evidence>
<reference evidence="2 3" key="3">
    <citation type="journal article" date="2016" name="Sci. Rep.">
        <title>Genome-wide diversity and gene expression profiling of Babesia microti isolates identify polymorphic genes that mediate host-pathogen interactions.</title>
        <authorList>
            <person name="Silva J.C."/>
            <person name="Cornillot E."/>
            <person name="McCracken C."/>
            <person name="Usmani-Brown S."/>
            <person name="Dwivedi A."/>
            <person name="Ifeonu O.O."/>
            <person name="Crabtree J."/>
            <person name="Gotia H.T."/>
            <person name="Virji A.Z."/>
            <person name="Reynes C."/>
            <person name="Colinge J."/>
            <person name="Kumar V."/>
            <person name="Lawres L."/>
            <person name="Pazzi J.E."/>
            <person name="Pablo J.V."/>
            <person name="Hung C."/>
            <person name="Brancato J."/>
            <person name="Kumari P."/>
            <person name="Orvis J."/>
            <person name="Tretina K."/>
            <person name="Chibucos M."/>
            <person name="Ott S."/>
            <person name="Sadzewicz L."/>
            <person name="Sengamalay N."/>
            <person name="Shetty A.C."/>
            <person name="Su Q."/>
            <person name="Tallon L."/>
            <person name="Fraser C.M."/>
            <person name="Frutos R."/>
            <person name="Molina D.M."/>
            <person name="Krause P.J."/>
            <person name="Ben Mamoun C."/>
        </authorList>
    </citation>
    <scope>NUCLEOTIDE SEQUENCE [LARGE SCALE GENOMIC DNA]</scope>
    <source>
        <strain evidence="2 3">RI</strain>
    </source>
</reference>
<dbReference type="OrthoDB" id="366363at2759"/>